<dbReference type="GO" id="GO:0080019">
    <property type="term" value="F:alcohol-forming very long-chain fatty acyl-CoA reductase activity"/>
    <property type="evidence" value="ECO:0007669"/>
    <property type="project" value="InterPro"/>
</dbReference>
<evidence type="ECO:0000256" key="10">
    <source>
        <dbReference type="RuleBase" id="RU363097"/>
    </source>
</evidence>
<keyword evidence="3 10" id="KW-0444">Lipid biosynthesis</keyword>
<feature type="transmembrane region" description="Helical" evidence="10">
    <location>
        <begin position="464"/>
        <end position="488"/>
    </location>
</feature>
<comment type="similarity">
    <text evidence="2 10">Belongs to the fatty acyl-CoA reductase family.</text>
</comment>
<dbReference type="CDD" id="cd09071">
    <property type="entry name" value="FAR_C"/>
    <property type="match status" value="1"/>
</dbReference>
<dbReference type="InterPro" id="IPR033640">
    <property type="entry name" value="FAR_C"/>
</dbReference>
<dbReference type="SUPFAM" id="SSF51735">
    <property type="entry name" value="NAD(P)-binding Rossmann-fold domains"/>
    <property type="match status" value="1"/>
</dbReference>
<dbReference type="Gene3D" id="3.40.50.720">
    <property type="entry name" value="NAD(P)-binding Rossmann-like Domain"/>
    <property type="match status" value="1"/>
</dbReference>
<feature type="domain" description="Fatty acyl-CoA reductase C-terminal" evidence="11">
    <location>
        <begin position="359"/>
        <end position="450"/>
    </location>
</feature>
<evidence type="ECO:0000313" key="14">
    <source>
        <dbReference type="Proteomes" id="UP001461498"/>
    </source>
</evidence>
<organism evidence="13 14">
    <name type="scientific">Rhynocoris fuscipes</name>
    <dbReference type="NCBI Taxonomy" id="488301"/>
    <lineage>
        <taxon>Eukaryota</taxon>
        <taxon>Metazoa</taxon>
        <taxon>Ecdysozoa</taxon>
        <taxon>Arthropoda</taxon>
        <taxon>Hexapoda</taxon>
        <taxon>Insecta</taxon>
        <taxon>Pterygota</taxon>
        <taxon>Neoptera</taxon>
        <taxon>Paraneoptera</taxon>
        <taxon>Hemiptera</taxon>
        <taxon>Heteroptera</taxon>
        <taxon>Panheteroptera</taxon>
        <taxon>Cimicomorpha</taxon>
        <taxon>Reduviidae</taxon>
        <taxon>Harpactorinae</taxon>
        <taxon>Harpactorini</taxon>
        <taxon>Rhynocoris</taxon>
    </lineage>
</organism>
<keyword evidence="10" id="KW-0560">Oxidoreductase</keyword>
<evidence type="ECO:0000256" key="5">
    <source>
        <dbReference type="ARBA" id="ARBA00022857"/>
    </source>
</evidence>
<comment type="subcellular location">
    <subcellularLocation>
        <location evidence="1">Membrane</location>
        <topology evidence="1">Multi-pass membrane protein</topology>
    </subcellularLocation>
</comment>
<reference evidence="13 14" key="1">
    <citation type="submission" date="2022-12" db="EMBL/GenBank/DDBJ databases">
        <title>Chromosome-level genome assembly of true bugs.</title>
        <authorList>
            <person name="Ma L."/>
            <person name="Li H."/>
        </authorList>
    </citation>
    <scope>NUCLEOTIDE SEQUENCE [LARGE SCALE GENOMIC DNA]</scope>
    <source>
        <strain evidence="13">Lab_2022b</strain>
    </source>
</reference>
<dbReference type="AlphaFoldDB" id="A0AAW1CWL5"/>
<evidence type="ECO:0000313" key="13">
    <source>
        <dbReference type="EMBL" id="KAK9501910.1"/>
    </source>
</evidence>
<evidence type="ECO:0000256" key="1">
    <source>
        <dbReference type="ARBA" id="ARBA00004141"/>
    </source>
</evidence>
<dbReference type="GO" id="GO:0005777">
    <property type="term" value="C:peroxisome"/>
    <property type="evidence" value="ECO:0007669"/>
    <property type="project" value="TreeGrafter"/>
</dbReference>
<dbReference type="InterPro" id="IPR036291">
    <property type="entry name" value="NAD(P)-bd_dom_sf"/>
</dbReference>
<dbReference type="GO" id="GO:0102965">
    <property type="term" value="F:alcohol-forming long-chain fatty acyl-CoA reductase activity"/>
    <property type="evidence" value="ECO:0007669"/>
    <property type="project" value="UniProtKB-EC"/>
</dbReference>
<dbReference type="FunFam" id="3.40.50.720:FF:000143">
    <property type="entry name" value="Fatty acyl-CoA reductase"/>
    <property type="match status" value="1"/>
</dbReference>
<gene>
    <name evidence="13" type="ORF">O3M35_012545</name>
</gene>
<sequence>MSESIREWLNGKSILITGGTGFMGKVLLEKLLRSCPGIKKIYVCCRYKKNLSPAVRVAQILKLPLFDRLRKENPSALLKVVSVYCELTRDDLGIKHEDLENIRQNVNVVFNMAASLKLEAPLKSAIIHNTVGTMKILDLAKSIKNLEVFVHISTTFCHPEEKEIKEGLLNTTFDLDYILELVQLMDEDELEKLRPKILGQHPNAYTFSKALTEKLLESYAEDLPISIARPSIVIPTLKEPVPGWVDSLNGPIGVLAAAGKGVLRSMLCDPNAVAQIIPVDIATNAIIIVAWKKATKREKDVIPVYNLSCDEHLPITWGEVLEKGRRHGYEYPVNPGLWYPNGAITTNPIIHTLTIFFLQVIPAYFVDFLFLCFGQKPFMVYVQKRIGLGLKLLQYFTLRSWKVHVEKAAALINELQEDEKQIFYTSNVEYDIDDFMIKAILGAREYCLKEPNSTLPRARFQLKIYYAVDILTKIALSCLIIWCGYKMVLRFH</sequence>
<evidence type="ECO:0000256" key="4">
    <source>
        <dbReference type="ARBA" id="ARBA00022692"/>
    </source>
</evidence>
<protein>
    <recommendedName>
        <fullName evidence="10">Fatty acyl-CoA reductase</fullName>
        <ecNumber evidence="10">1.2.1.84</ecNumber>
    </recommendedName>
</protein>
<evidence type="ECO:0000256" key="9">
    <source>
        <dbReference type="ARBA" id="ARBA00052530"/>
    </source>
</evidence>
<dbReference type="InterPro" id="IPR013120">
    <property type="entry name" value="FAR_NAD-bd"/>
</dbReference>
<keyword evidence="6 10" id="KW-1133">Transmembrane helix</keyword>
<evidence type="ECO:0000256" key="7">
    <source>
        <dbReference type="ARBA" id="ARBA00023098"/>
    </source>
</evidence>
<evidence type="ECO:0000259" key="12">
    <source>
        <dbReference type="Pfam" id="PF07993"/>
    </source>
</evidence>
<proteinExistence type="inferred from homology"/>
<dbReference type="PANTHER" id="PTHR11011">
    <property type="entry name" value="MALE STERILITY PROTEIN 2-RELATED"/>
    <property type="match status" value="1"/>
</dbReference>
<dbReference type="EC" id="1.2.1.84" evidence="10"/>
<name>A0AAW1CWL5_9HEMI</name>
<dbReference type="Pfam" id="PF03015">
    <property type="entry name" value="Sterile"/>
    <property type="match status" value="1"/>
</dbReference>
<keyword evidence="5 10" id="KW-0521">NADP</keyword>
<keyword evidence="14" id="KW-1185">Reference proteome</keyword>
<dbReference type="CDD" id="cd05236">
    <property type="entry name" value="FAR-N_SDR_e"/>
    <property type="match status" value="1"/>
</dbReference>
<keyword evidence="8 10" id="KW-0472">Membrane</keyword>
<comment type="catalytic activity">
    <reaction evidence="9 10">
        <text>a long-chain fatty acyl-CoA + 2 NADPH + 2 H(+) = a long-chain primary fatty alcohol + 2 NADP(+) + CoA</text>
        <dbReference type="Rhea" id="RHEA:52716"/>
        <dbReference type="ChEBI" id="CHEBI:15378"/>
        <dbReference type="ChEBI" id="CHEBI:57287"/>
        <dbReference type="ChEBI" id="CHEBI:57783"/>
        <dbReference type="ChEBI" id="CHEBI:58349"/>
        <dbReference type="ChEBI" id="CHEBI:77396"/>
        <dbReference type="ChEBI" id="CHEBI:83139"/>
        <dbReference type="EC" id="1.2.1.84"/>
    </reaction>
</comment>
<evidence type="ECO:0000256" key="6">
    <source>
        <dbReference type="ARBA" id="ARBA00022989"/>
    </source>
</evidence>
<evidence type="ECO:0000256" key="2">
    <source>
        <dbReference type="ARBA" id="ARBA00005928"/>
    </source>
</evidence>
<dbReference type="GO" id="GO:0016020">
    <property type="term" value="C:membrane"/>
    <property type="evidence" value="ECO:0007669"/>
    <property type="project" value="UniProtKB-SubCell"/>
</dbReference>
<dbReference type="Proteomes" id="UP001461498">
    <property type="component" value="Unassembled WGS sequence"/>
</dbReference>
<dbReference type="InterPro" id="IPR026055">
    <property type="entry name" value="FAR"/>
</dbReference>
<keyword evidence="7 10" id="KW-0443">Lipid metabolism</keyword>
<evidence type="ECO:0000256" key="8">
    <source>
        <dbReference type="ARBA" id="ARBA00023136"/>
    </source>
</evidence>
<dbReference type="PANTHER" id="PTHR11011:SF12">
    <property type="entry name" value="FATTY ACYL-COA REDUCTASE"/>
    <property type="match status" value="1"/>
</dbReference>
<comment type="caution">
    <text evidence="13">The sequence shown here is derived from an EMBL/GenBank/DDBJ whole genome shotgun (WGS) entry which is preliminary data.</text>
</comment>
<feature type="transmembrane region" description="Helical" evidence="10">
    <location>
        <begin position="349"/>
        <end position="374"/>
    </location>
</feature>
<feature type="domain" description="Thioester reductase (TE)" evidence="12">
    <location>
        <begin position="16"/>
        <end position="286"/>
    </location>
</feature>
<dbReference type="Pfam" id="PF07993">
    <property type="entry name" value="NAD_binding_4"/>
    <property type="match status" value="1"/>
</dbReference>
<comment type="function">
    <text evidence="10">Catalyzes the reduction of fatty acyl-CoA to fatty alcohols.</text>
</comment>
<dbReference type="EMBL" id="JAPXFL010000009">
    <property type="protein sequence ID" value="KAK9501910.1"/>
    <property type="molecule type" value="Genomic_DNA"/>
</dbReference>
<dbReference type="GO" id="GO:0035336">
    <property type="term" value="P:long-chain fatty-acyl-CoA metabolic process"/>
    <property type="evidence" value="ECO:0007669"/>
    <property type="project" value="TreeGrafter"/>
</dbReference>
<evidence type="ECO:0000256" key="3">
    <source>
        <dbReference type="ARBA" id="ARBA00022516"/>
    </source>
</evidence>
<keyword evidence="4 10" id="KW-0812">Transmembrane</keyword>
<accession>A0AAW1CWL5</accession>
<evidence type="ECO:0000259" key="11">
    <source>
        <dbReference type="Pfam" id="PF03015"/>
    </source>
</evidence>